<reference evidence="5" key="1">
    <citation type="submission" date="2016-04" db="EMBL/GenBank/DDBJ databases">
        <authorList>
            <person name="Nguyen H.D."/>
            <person name="Samba Siva P."/>
            <person name="Cullis J."/>
            <person name="Levesque C.A."/>
            <person name="Hambleton S."/>
        </authorList>
    </citation>
    <scope>NUCLEOTIDE SEQUENCE</scope>
    <source>
        <strain evidence="5">DAOMC 236416</strain>
    </source>
</reference>
<dbReference type="Pfam" id="PF04479">
    <property type="entry name" value="RTA1"/>
    <property type="match status" value="1"/>
</dbReference>
<dbReference type="InterPro" id="IPR007568">
    <property type="entry name" value="RTA1"/>
</dbReference>
<keyword evidence="4" id="KW-0472">Membrane</keyword>
<comment type="subcellular location">
    <subcellularLocation>
        <location evidence="1">Membrane</location>
        <topology evidence="1">Multi-pass membrane protein</topology>
    </subcellularLocation>
</comment>
<proteinExistence type="predicted"/>
<evidence type="ECO:0000256" key="3">
    <source>
        <dbReference type="ARBA" id="ARBA00022989"/>
    </source>
</evidence>
<dbReference type="EMBL" id="LWDF02000105">
    <property type="protein sequence ID" value="KAE8257558.1"/>
    <property type="molecule type" value="Genomic_DNA"/>
</dbReference>
<dbReference type="PANTHER" id="PTHR31465">
    <property type="entry name" value="PROTEIN RTA1-RELATED"/>
    <property type="match status" value="1"/>
</dbReference>
<dbReference type="OrthoDB" id="3358017at2759"/>
<evidence type="ECO:0000313" key="5">
    <source>
        <dbReference type="EMBL" id="KAE8257558.1"/>
    </source>
</evidence>
<evidence type="ECO:0000313" key="6">
    <source>
        <dbReference type="Proteomes" id="UP000077521"/>
    </source>
</evidence>
<sequence length="319" mass="35493">MSSRSLLSIALTASLLISSVSAAASGTAPGVDPRSILYYSPSLLGNIAFGTLYGLACAGLYYHIIKKRDWWALCLPIGATLQCSGFFIRLALRSDPGSLMLYITQDFCIVLSPACYFAFSYILFGRFAYNLQHDVTLPKRKQKVTLLNPLLFGRIFILSDVATFVIQASGGGMQVQEKLADIGAKIFLTGIILQGLSYVVFLVLCVYTHRMVTPRDASKHPLHGKIQKLFWVLYFASIWIIVRSVYRSIELAQGFRGYLITNEVFFFVLDSLPLLLCLLTWVVFWPSTVVPLRRSDTGFQSQSYELGLGKYEATGTPDE</sequence>
<evidence type="ECO:0000256" key="4">
    <source>
        <dbReference type="ARBA" id="ARBA00023136"/>
    </source>
</evidence>
<comment type="caution">
    <text evidence="5">The sequence shown here is derived from an EMBL/GenBank/DDBJ whole genome shotgun (WGS) entry which is preliminary data.</text>
</comment>
<evidence type="ECO:0000256" key="1">
    <source>
        <dbReference type="ARBA" id="ARBA00004141"/>
    </source>
</evidence>
<keyword evidence="3" id="KW-1133">Transmembrane helix</keyword>
<dbReference type="PANTHER" id="PTHR31465:SF1">
    <property type="entry name" value="PROTEIN RTA1-RELATED"/>
    <property type="match status" value="1"/>
</dbReference>
<dbReference type="GO" id="GO:0016020">
    <property type="term" value="C:membrane"/>
    <property type="evidence" value="ECO:0007669"/>
    <property type="project" value="UniProtKB-SubCell"/>
</dbReference>
<evidence type="ECO:0000256" key="2">
    <source>
        <dbReference type="ARBA" id="ARBA00022692"/>
    </source>
</evidence>
<organism evidence="5 6">
    <name type="scientific">Tilletia indica</name>
    <dbReference type="NCBI Taxonomy" id="43049"/>
    <lineage>
        <taxon>Eukaryota</taxon>
        <taxon>Fungi</taxon>
        <taxon>Dikarya</taxon>
        <taxon>Basidiomycota</taxon>
        <taxon>Ustilaginomycotina</taxon>
        <taxon>Exobasidiomycetes</taxon>
        <taxon>Tilletiales</taxon>
        <taxon>Tilletiaceae</taxon>
        <taxon>Tilletia</taxon>
    </lineage>
</organism>
<dbReference type="AlphaFoldDB" id="A0A177TIF1"/>
<reference evidence="5" key="2">
    <citation type="journal article" date="2019" name="IMA Fungus">
        <title>Genome sequencing and comparison of five Tilletia species to identify candidate genes for the detection of regulated species infecting wheat.</title>
        <authorList>
            <person name="Nguyen H.D.T."/>
            <person name="Sultana T."/>
            <person name="Kesanakurti P."/>
            <person name="Hambleton S."/>
        </authorList>
    </citation>
    <scope>NUCLEOTIDE SEQUENCE</scope>
    <source>
        <strain evidence="5">DAOMC 236416</strain>
    </source>
</reference>
<gene>
    <name evidence="5" type="ORF">A4X13_0g2283</name>
</gene>
<keyword evidence="6" id="KW-1185">Reference proteome</keyword>
<name>A0A177TIF1_9BASI</name>
<keyword evidence="2" id="KW-0812">Transmembrane</keyword>
<protein>
    <submittedName>
        <fullName evidence="5">Uncharacterized protein</fullName>
    </submittedName>
</protein>
<accession>A0A177TIF1</accession>
<dbReference type="Proteomes" id="UP000077521">
    <property type="component" value="Unassembled WGS sequence"/>
</dbReference>